<gene>
    <name evidence="6" type="primary">ruvA</name>
    <name evidence="8" type="ORF">EL26_16525</name>
</gene>
<dbReference type="InterPro" id="IPR010994">
    <property type="entry name" value="RuvA_2-like"/>
</dbReference>
<dbReference type="InterPro" id="IPR036267">
    <property type="entry name" value="RuvA_C_sf"/>
</dbReference>
<dbReference type="SUPFAM" id="SSF50249">
    <property type="entry name" value="Nucleic acid-binding proteins"/>
    <property type="match status" value="1"/>
</dbReference>
<feature type="region of interest" description="Domain III" evidence="6">
    <location>
        <begin position="156"/>
        <end position="205"/>
    </location>
</feature>
<evidence type="ECO:0000256" key="4">
    <source>
        <dbReference type="ARBA" id="ARBA00023172"/>
    </source>
</evidence>
<feature type="region of interest" description="Flexible linker" evidence="6">
    <location>
        <begin position="143"/>
        <end position="155"/>
    </location>
</feature>
<dbReference type="Gene3D" id="1.10.150.20">
    <property type="entry name" value="5' to 3' exonuclease, C-terminal subdomain"/>
    <property type="match status" value="1"/>
</dbReference>
<dbReference type="SMART" id="SM00278">
    <property type="entry name" value="HhH1"/>
    <property type="match status" value="2"/>
</dbReference>
<dbReference type="RefSeq" id="WP_038090927.1">
    <property type="nucleotide sequence ID" value="NZ_JMIR01000025.1"/>
</dbReference>
<comment type="function">
    <text evidence="6">The RuvA-RuvB-RuvC complex processes Holliday junction (HJ) DNA during genetic recombination and DNA repair, while the RuvA-RuvB complex plays an important role in the rescue of blocked DNA replication forks via replication fork reversal (RFR). RuvA specifically binds to HJ cruciform DNA, conferring on it an open structure. The RuvB hexamer acts as an ATP-dependent pump, pulling dsDNA into and through the RuvAB complex. HJ branch migration allows RuvC to scan DNA until it finds its consensus sequence, where it cleaves and resolves the cruciform DNA.</text>
</comment>
<keyword evidence="2 6" id="KW-0227">DNA damage</keyword>
<accession>A0A074LP34</accession>
<keyword evidence="5 6" id="KW-0234">DNA repair</keyword>
<dbReference type="AlphaFoldDB" id="A0A074LP34"/>
<comment type="subcellular location">
    <subcellularLocation>
        <location evidence="6">Cytoplasm</location>
    </subcellularLocation>
</comment>
<dbReference type="GO" id="GO:0048476">
    <property type="term" value="C:Holliday junction resolvase complex"/>
    <property type="evidence" value="ECO:0007669"/>
    <property type="project" value="UniProtKB-UniRule"/>
</dbReference>
<sequence>MIAFVEGILDYQELDQLVINVGGVGYQVYTTGTTAYQAAVGERIRLYTHHHIREDAHLLFGFKTREERELFGRLNNVSGIGPKVAMAIIGAGSPDQVVFAVRNEDVNFLTKLPGVGKKTAQRLILDLKDKLDDLAAVFPAPPMSQTQKTPPKSKGLGTELFEALLALGYNEKEAHGAVRDIAGDVEPGMKLEDQIKLALKQLMRM</sequence>
<dbReference type="CDD" id="cd14332">
    <property type="entry name" value="UBA_RuvA_C"/>
    <property type="match status" value="1"/>
</dbReference>
<dbReference type="GO" id="GO:0000400">
    <property type="term" value="F:four-way junction DNA binding"/>
    <property type="evidence" value="ECO:0007669"/>
    <property type="project" value="UniProtKB-UniRule"/>
</dbReference>
<dbReference type="EMBL" id="JMIR01000025">
    <property type="protein sequence ID" value="KEO82255.1"/>
    <property type="molecule type" value="Genomic_DNA"/>
</dbReference>
<evidence type="ECO:0000313" key="9">
    <source>
        <dbReference type="Proteomes" id="UP000027931"/>
    </source>
</evidence>
<keyword evidence="1 6" id="KW-0963">Cytoplasm</keyword>
<dbReference type="HAMAP" id="MF_00031">
    <property type="entry name" value="DNA_HJ_migration_RuvA"/>
    <property type="match status" value="1"/>
</dbReference>
<evidence type="ECO:0000256" key="3">
    <source>
        <dbReference type="ARBA" id="ARBA00023125"/>
    </source>
</evidence>
<evidence type="ECO:0000313" key="8">
    <source>
        <dbReference type="EMBL" id="KEO82255.1"/>
    </source>
</evidence>
<reference evidence="8 9" key="1">
    <citation type="journal article" date="2013" name="Int. J. Syst. Evol. Microbiol.">
        <title>Tumebacillus flagellatus sp. nov., an alpha-amylase/pullulanase-producing bacterium isolated from cassava wastewater.</title>
        <authorList>
            <person name="Wang Q."/>
            <person name="Xie N."/>
            <person name="Qin Y."/>
            <person name="Shen N."/>
            <person name="Zhu J."/>
            <person name="Mi H."/>
            <person name="Huang R."/>
        </authorList>
    </citation>
    <scope>NUCLEOTIDE SEQUENCE [LARGE SCALE GENOMIC DNA]</scope>
    <source>
        <strain evidence="8 9">GST4</strain>
    </source>
</reference>
<evidence type="ECO:0000256" key="5">
    <source>
        <dbReference type="ARBA" id="ARBA00023204"/>
    </source>
</evidence>
<protein>
    <recommendedName>
        <fullName evidence="6">Holliday junction branch migration complex subunit RuvA</fullName>
    </recommendedName>
</protein>
<dbReference type="GO" id="GO:0009379">
    <property type="term" value="C:Holliday junction helicase complex"/>
    <property type="evidence" value="ECO:0007669"/>
    <property type="project" value="InterPro"/>
</dbReference>
<dbReference type="SUPFAM" id="SSF46929">
    <property type="entry name" value="DNA helicase RuvA subunit, C-terminal domain"/>
    <property type="match status" value="1"/>
</dbReference>
<feature type="domain" description="Helix-hairpin-helix DNA-binding motif class 1" evidence="7">
    <location>
        <begin position="107"/>
        <end position="126"/>
    </location>
</feature>
<dbReference type="Pfam" id="PF14520">
    <property type="entry name" value="HHH_5"/>
    <property type="match status" value="1"/>
</dbReference>
<dbReference type="OrthoDB" id="5293449at2"/>
<comment type="similarity">
    <text evidence="6">Belongs to the RuvA family.</text>
</comment>
<comment type="caution">
    <text evidence="6">Lacks conserved residue(s) required for the propagation of feature annotation.</text>
</comment>
<dbReference type="InterPro" id="IPR003583">
    <property type="entry name" value="Hlx-hairpin-Hlx_DNA-bd_motif"/>
</dbReference>
<keyword evidence="4 6" id="KW-0233">DNA recombination</keyword>
<dbReference type="InterPro" id="IPR011114">
    <property type="entry name" value="RuvA_C"/>
</dbReference>
<dbReference type="eggNOG" id="COG0632">
    <property type="taxonomic scope" value="Bacteria"/>
</dbReference>
<organism evidence="8 9">
    <name type="scientific">Tumebacillus flagellatus</name>
    <dbReference type="NCBI Taxonomy" id="1157490"/>
    <lineage>
        <taxon>Bacteria</taxon>
        <taxon>Bacillati</taxon>
        <taxon>Bacillota</taxon>
        <taxon>Bacilli</taxon>
        <taxon>Bacillales</taxon>
        <taxon>Alicyclobacillaceae</taxon>
        <taxon>Tumebacillus</taxon>
    </lineage>
</organism>
<dbReference type="GO" id="GO:0005524">
    <property type="term" value="F:ATP binding"/>
    <property type="evidence" value="ECO:0007669"/>
    <property type="project" value="InterPro"/>
</dbReference>
<dbReference type="Gene3D" id="1.10.8.10">
    <property type="entry name" value="DNA helicase RuvA subunit, C-terminal domain"/>
    <property type="match status" value="1"/>
</dbReference>
<dbReference type="InterPro" id="IPR013849">
    <property type="entry name" value="DNA_helicase_Holl-junc_RuvA_I"/>
</dbReference>
<feature type="domain" description="Helix-hairpin-helix DNA-binding motif class 1" evidence="7">
    <location>
        <begin position="72"/>
        <end position="91"/>
    </location>
</feature>
<dbReference type="GO" id="GO:0009378">
    <property type="term" value="F:four-way junction helicase activity"/>
    <property type="evidence" value="ECO:0007669"/>
    <property type="project" value="InterPro"/>
</dbReference>
<evidence type="ECO:0000259" key="7">
    <source>
        <dbReference type="SMART" id="SM00278"/>
    </source>
</evidence>
<dbReference type="InterPro" id="IPR012340">
    <property type="entry name" value="NA-bd_OB-fold"/>
</dbReference>
<keyword evidence="9" id="KW-1185">Reference proteome</keyword>
<evidence type="ECO:0000256" key="6">
    <source>
        <dbReference type="HAMAP-Rule" id="MF_00031"/>
    </source>
</evidence>
<dbReference type="STRING" id="1157490.EL26_16525"/>
<proteinExistence type="inferred from homology"/>
<dbReference type="Proteomes" id="UP000027931">
    <property type="component" value="Unassembled WGS sequence"/>
</dbReference>
<dbReference type="SUPFAM" id="SSF47781">
    <property type="entry name" value="RuvA domain 2-like"/>
    <property type="match status" value="1"/>
</dbReference>
<comment type="domain">
    <text evidence="6">Has three domains with a flexible linker between the domains II and III and assumes an 'L' shape. Domain III is highly mobile and contacts RuvB.</text>
</comment>
<evidence type="ECO:0000256" key="2">
    <source>
        <dbReference type="ARBA" id="ARBA00022763"/>
    </source>
</evidence>
<evidence type="ECO:0000256" key="1">
    <source>
        <dbReference type="ARBA" id="ARBA00022490"/>
    </source>
</evidence>
<dbReference type="NCBIfam" id="TIGR00084">
    <property type="entry name" value="ruvA"/>
    <property type="match status" value="1"/>
</dbReference>
<name>A0A074LP34_9BACL</name>
<dbReference type="Pfam" id="PF07499">
    <property type="entry name" value="RuvA_C"/>
    <property type="match status" value="1"/>
</dbReference>
<comment type="caution">
    <text evidence="8">The sequence shown here is derived from an EMBL/GenBank/DDBJ whole genome shotgun (WGS) entry which is preliminary data.</text>
</comment>
<dbReference type="Pfam" id="PF01330">
    <property type="entry name" value="RuvA_N"/>
    <property type="match status" value="1"/>
</dbReference>
<dbReference type="Gene3D" id="2.40.50.140">
    <property type="entry name" value="Nucleic acid-binding proteins"/>
    <property type="match status" value="1"/>
</dbReference>
<dbReference type="GO" id="GO:0006310">
    <property type="term" value="P:DNA recombination"/>
    <property type="evidence" value="ECO:0007669"/>
    <property type="project" value="UniProtKB-UniRule"/>
</dbReference>
<comment type="subunit">
    <text evidence="6">Homotetramer. Forms an RuvA(8)-RuvB(12)-Holliday junction (HJ) complex. HJ DNA is sandwiched between 2 RuvA tetramers; dsDNA enters through RuvA and exits via RuvB. An RuvB hexamer assembles on each DNA strand where it exits the tetramer. Each RuvB hexamer is contacted by two RuvA subunits (via domain III) on 2 adjacent RuvB subunits; this complex drives branch migration. In the full resolvosome a probable DNA-RuvA(4)-RuvB(12)-RuvC(2) complex forms which resolves the HJ.</text>
</comment>
<keyword evidence="3 6" id="KW-0238">DNA-binding</keyword>
<dbReference type="GO" id="GO:0005737">
    <property type="term" value="C:cytoplasm"/>
    <property type="evidence" value="ECO:0007669"/>
    <property type="project" value="UniProtKB-SubCell"/>
</dbReference>
<dbReference type="GO" id="GO:0006281">
    <property type="term" value="P:DNA repair"/>
    <property type="evidence" value="ECO:0007669"/>
    <property type="project" value="UniProtKB-UniRule"/>
</dbReference>
<dbReference type="InterPro" id="IPR000085">
    <property type="entry name" value="RuvA"/>
</dbReference>